<comment type="similarity">
    <text evidence="5">Belongs to the CbiD family.</text>
</comment>
<dbReference type="AlphaFoldDB" id="A0A7Y3XWI2"/>
<dbReference type="PIRSF" id="PIRSF026782">
    <property type="entry name" value="CbiD"/>
    <property type="match status" value="1"/>
</dbReference>
<dbReference type="Gene3D" id="3.30.2110.10">
    <property type="entry name" value="CbiD-like"/>
    <property type="match status" value="1"/>
</dbReference>
<evidence type="ECO:0000256" key="4">
    <source>
        <dbReference type="ARBA" id="ARBA00022691"/>
    </source>
</evidence>
<evidence type="ECO:0000256" key="1">
    <source>
        <dbReference type="ARBA" id="ARBA00022573"/>
    </source>
</evidence>
<dbReference type="InterPro" id="IPR036074">
    <property type="entry name" value="CbiD_sf"/>
</dbReference>
<dbReference type="GO" id="GO:0019251">
    <property type="term" value="P:anaerobic cobalamin biosynthetic process"/>
    <property type="evidence" value="ECO:0007669"/>
    <property type="project" value="UniProtKB-UniRule"/>
</dbReference>
<dbReference type="Pfam" id="PF01888">
    <property type="entry name" value="CbiD"/>
    <property type="match status" value="1"/>
</dbReference>
<sequence length="363" mass="39940">MLDMYVMVDGKKLRCGYTTGSCATAAAKAATYMLYNEKELKTIDIDTPKGVKLNLDIKKINRKEDYVECCVIKDGGDDPDATHGIEIWARAEKKDSGYTLKGGEGVGVVQGEGLYVAKGEPAINPVPRTMIESEVKSVLPKDKGVEITIFAPEGTEIAKKTFNPRLNIVGGISILGTSGIVMPMSEESLKQSIELEINQKIANGYKDLILVFGNIGERKGIELGLDQNKMVSISNFVGFALDCCRGNGIKDITLIGHIGKMCKIAAGCFNTHSRVCDVRLEVLSLELALMGYDIDLVKNVYNQKTTEGAVKFLGEGYDKLYERIAKKIAKRIEIYSYGEISPKILMFSMEKTLFNEQLTMNNE</sequence>
<keyword evidence="2 5" id="KW-0489">Methyltransferase</keyword>
<dbReference type="EMBL" id="JABFIF010000007">
    <property type="protein sequence ID" value="NOH15814.1"/>
    <property type="molecule type" value="Genomic_DNA"/>
</dbReference>
<comment type="function">
    <text evidence="5">Catalyzes the methylation of C-1 in cobalt-precorrin-5B to form cobalt-precorrin-6A.</text>
</comment>
<dbReference type="GO" id="GO:0032259">
    <property type="term" value="P:methylation"/>
    <property type="evidence" value="ECO:0007669"/>
    <property type="project" value="UniProtKB-KW"/>
</dbReference>
<evidence type="ECO:0000256" key="5">
    <source>
        <dbReference type="HAMAP-Rule" id="MF_00787"/>
    </source>
</evidence>
<protein>
    <recommendedName>
        <fullName evidence="5">Cobalt-precorrin-5B C(1)-methyltransferase</fullName>
        <ecNumber evidence="5">2.1.1.195</ecNumber>
    </recommendedName>
    <alternativeName>
        <fullName evidence="5">Cobalt-precorrin-6A synthase</fullName>
    </alternativeName>
</protein>
<keyword evidence="3 5" id="KW-0808">Transferase</keyword>
<comment type="pathway">
    <text evidence="5">Cofactor biosynthesis; adenosylcobalamin biosynthesis; cob(II)yrinate a,c-diamide from sirohydrochlorin (anaerobic route): step 6/10.</text>
</comment>
<organism evidence="6 7">
    <name type="scientific">Clostridium cochlearium</name>
    <dbReference type="NCBI Taxonomy" id="1494"/>
    <lineage>
        <taxon>Bacteria</taxon>
        <taxon>Bacillati</taxon>
        <taxon>Bacillota</taxon>
        <taxon>Clostridia</taxon>
        <taxon>Eubacteriales</taxon>
        <taxon>Clostridiaceae</taxon>
        <taxon>Clostridium</taxon>
    </lineage>
</organism>
<accession>A0A7Y3XWI2</accession>
<keyword evidence="4 5" id="KW-0949">S-adenosyl-L-methionine</keyword>
<dbReference type="EC" id="2.1.1.195" evidence="5"/>
<gene>
    <name evidence="5 6" type="primary">cbiD</name>
    <name evidence="6" type="ORF">HMJ28_05300</name>
</gene>
<reference evidence="6 7" key="1">
    <citation type="submission" date="2020-05" db="EMBL/GenBank/DDBJ databases">
        <title>Draft genome sequence of Clostridium cochlearium strain AGROS13 isolated from a sheep dairy farm in New Zealand.</title>
        <authorList>
            <person name="Gupta T.B."/>
            <person name="Jauregui R."/>
            <person name="Risson A.N."/>
            <person name="Brightwell G."/>
            <person name="Maclean P."/>
        </authorList>
    </citation>
    <scope>NUCLEOTIDE SEQUENCE [LARGE SCALE GENOMIC DNA]</scope>
    <source>
        <strain evidence="6 7">AGROS13</strain>
    </source>
</reference>
<evidence type="ECO:0000313" key="7">
    <source>
        <dbReference type="Proteomes" id="UP000528432"/>
    </source>
</evidence>
<dbReference type="PANTHER" id="PTHR35863:SF1">
    <property type="entry name" value="COBALT-PRECORRIN-5B C(1)-METHYLTRANSFERASE"/>
    <property type="match status" value="1"/>
</dbReference>
<dbReference type="UniPathway" id="UPA00148">
    <property type="reaction ID" value="UER00227"/>
</dbReference>
<dbReference type="PANTHER" id="PTHR35863">
    <property type="entry name" value="COBALT-PRECORRIN-5B C(1)-METHYLTRANSFERASE"/>
    <property type="match status" value="1"/>
</dbReference>
<dbReference type="RefSeq" id="WP_171303205.1">
    <property type="nucleotide sequence ID" value="NZ_JABFIF010000007.1"/>
</dbReference>
<keyword evidence="1 5" id="KW-0169">Cobalamin biosynthesis</keyword>
<name>A0A7Y3XWI2_CLOCO</name>
<evidence type="ECO:0000256" key="3">
    <source>
        <dbReference type="ARBA" id="ARBA00022679"/>
    </source>
</evidence>
<dbReference type="Proteomes" id="UP000528432">
    <property type="component" value="Unassembled WGS sequence"/>
</dbReference>
<dbReference type="SUPFAM" id="SSF111342">
    <property type="entry name" value="CbiD-like"/>
    <property type="match status" value="1"/>
</dbReference>
<evidence type="ECO:0000256" key="2">
    <source>
        <dbReference type="ARBA" id="ARBA00022603"/>
    </source>
</evidence>
<dbReference type="HAMAP" id="MF_00787">
    <property type="entry name" value="CbiD"/>
    <property type="match status" value="1"/>
</dbReference>
<proteinExistence type="inferred from homology"/>
<evidence type="ECO:0000313" key="6">
    <source>
        <dbReference type="EMBL" id="NOH15814.1"/>
    </source>
</evidence>
<dbReference type="NCBIfam" id="TIGR00312">
    <property type="entry name" value="cbiD"/>
    <property type="match status" value="1"/>
</dbReference>
<comment type="catalytic activity">
    <reaction evidence="5">
        <text>Co-precorrin-5B + S-adenosyl-L-methionine = Co-precorrin-6A + S-adenosyl-L-homocysteine</text>
        <dbReference type="Rhea" id="RHEA:26285"/>
        <dbReference type="ChEBI" id="CHEBI:57856"/>
        <dbReference type="ChEBI" id="CHEBI:59789"/>
        <dbReference type="ChEBI" id="CHEBI:60063"/>
        <dbReference type="ChEBI" id="CHEBI:60064"/>
        <dbReference type="EC" id="2.1.1.195"/>
    </reaction>
</comment>
<dbReference type="InterPro" id="IPR002748">
    <property type="entry name" value="CbiD"/>
</dbReference>
<dbReference type="GO" id="GO:0008168">
    <property type="term" value="F:methyltransferase activity"/>
    <property type="evidence" value="ECO:0007669"/>
    <property type="project" value="UniProtKB-UniRule"/>
</dbReference>
<comment type="caution">
    <text evidence="6">The sequence shown here is derived from an EMBL/GenBank/DDBJ whole genome shotgun (WGS) entry which is preliminary data.</text>
</comment>